<dbReference type="RefSeq" id="WP_272734762.1">
    <property type="nucleotide sequence ID" value="NZ_CP116942.1"/>
</dbReference>
<protein>
    <submittedName>
        <fullName evidence="3">ECF transporter S component</fullName>
    </submittedName>
</protein>
<dbReference type="InterPro" id="IPR024529">
    <property type="entry name" value="ECF_trnsprt_substrate-spec"/>
</dbReference>
<feature type="transmembrane region" description="Helical" evidence="2">
    <location>
        <begin position="210"/>
        <end position="237"/>
    </location>
</feature>
<evidence type="ECO:0000313" key="4">
    <source>
        <dbReference type="Proteomes" id="UP001216390"/>
    </source>
</evidence>
<feature type="transmembrane region" description="Helical" evidence="2">
    <location>
        <begin position="93"/>
        <end position="108"/>
    </location>
</feature>
<feature type="transmembrane region" description="Helical" evidence="2">
    <location>
        <begin position="166"/>
        <end position="190"/>
    </location>
</feature>
<sequence length="283" mass="29131">MSTGTRIRLVYVLASVVGLGAFLYPFWLPAEAGVATAHSADAPLLAGAVGALAVTAVMVEIRAGTMSGTDVALLGMLSAMAGLLRLLDLPGGGSGLFFLVILGAAAFGPRFGFLLGLFSMALSAVVTGGIGPWLPFQMLVLAWMGAAVGGLGRLTRRLDPRLEVAVLAAASWLAAFGYGAVINLWSWPLLPGDGPLQWRPGLGLAGTLEHYWAFYVATSLAWDAAGATANLVAIALLGRPVLRSLRRFAHRLDPVVELEPSSRPASAPLSPGPAATPGPTAAR</sequence>
<evidence type="ECO:0000256" key="2">
    <source>
        <dbReference type="SAM" id="Phobius"/>
    </source>
</evidence>
<feature type="region of interest" description="Disordered" evidence="1">
    <location>
        <begin position="259"/>
        <end position="283"/>
    </location>
</feature>
<keyword evidence="2" id="KW-0472">Membrane</keyword>
<dbReference type="Pfam" id="PF12822">
    <property type="entry name" value="ECF_trnsprt"/>
    <property type="match status" value="1"/>
</dbReference>
<feature type="transmembrane region" description="Helical" evidence="2">
    <location>
        <begin position="136"/>
        <end position="154"/>
    </location>
</feature>
<feature type="transmembrane region" description="Helical" evidence="2">
    <location>
        <begin position="40"/>
        <end position="59"/>
    </location>
</feature>
<organism evidence="3 4">
    <name type="scientific">Iamia majanohamensis</name>
    <dbReference type="NCBI Taxonomy" id="467976"/>
    <lineage>
        <taxon>Bacteria</taxon>
        <taxon>Bacillati</taxon>
        <taxon>Actinomycetota</taxon>
        <taxon>Acidimicrobiia</taxon>
        <taxon>Acidimicrobiales</taxon>
        <taxon>Iamiaceae</taxon>
        <taxon>Iamia</taxon>
    </lineage>
</organism>
<evidence type="ECO:0000313" key="3">
    <source>
        <dbReference type="EMBL" id="WCO65237.1"/>
    </source>
</evidence>
<dbReference type="GO" id="GO:0022857">
    <property type="term" value="F:transmembrane transporter activity"/>
    <property type="evidence" value="ECO:0007669"/>
    <property type="project" value="InterPro"/>
</dbReference>
<dbReference type="KEGG" id="ima:PO878_12080"/>
<dbReference type="EMBL" id="CP116942">
    <property type="protein sequence ID" value="WCO65237.1"/>
    <property type="molecule type" value="Genomic_DNA"/>
</dbReference>
<keyword evidence="4" id="KW-1185">Reference proteome</keyword>
<name>A0AAE9YA60_9ACTN</name>
<feature type="compositionally biased region" description="Low complexity" evidence="1">
    <location>
        <begin position="259"/>
        <end position="269"/>
    </location>
</feature>
<reference evidence="3" key="1">
    <citation type="submission" date="2023-01" db="EMBL/GenBank/DDBJ databases">
        <title>The diversity of Class Acidimicrobiia in South China Sea sediment environments and the proposal of Iamia marina sp. nov., a novel species of the genus Iamia.</title>
        <authorList>
            <person name="He Y."/>
            <person name="Tian X."/>
        </authorList>
    </citation>
    <scope>NUCLEOTIDE SEQUENCE</scope>
    <source>
        <strain evidence="3">DSM 19957</strain>
    </source>
</reference>
<evidence type="ECO:0000256" key="1">
    <source>
        <dbReference type="SAM" id="MobiDB-lite"/>
    </source>
</evidence>
<gene>
    <name evidence="3" type="ORF">PO878_12080</name>
</gene>
<proteinExistence type="predicted"/>
<dbReference type="AlphaFoldDB" id="A0AAE9YA60"/>
<dbReference type="Proteomes" id="UP001216390">
    <property type="component" value="Chromosome"/>
</dbReference>
<feature type="transmembrane region" description="Helical" evidence="2">
    <location>
        <begin position="9"/>
        <end position="28"/>
    </location>
</feature>
<keyword evidence="2" id="KW-1133">Transmembrane helix</keyword>
<accession>A0AAE9YA60</accession>
<dbReference type="Gene3D" id="1.10.1760.20">
    <property type="match status" value="1"/>
</dbReference>
<keyword evidence="2" id="KW-0812">Transmembrane</keyword>